<sequence length="56" mass="6321">MTSDPFECESITVVYAPTLALGVDFPICNIALLEDRLLLECSLISHRYVESLSIRY</sequence>
<reference evidence="1 2" key="1">
    <citation type="submission" date="2019-07" db="EMBL/GenBank/DDBJ databases">
        <authorList>
            <person name="Jastrzebski P J."/>
            <person name="Paukszto L."/>
            <person name="Jastrzebski P J."/>
        </authorList>
    </citation>
    <scope>NUCLEOTIDE SEQUENCE [LARGE SCALE GENOMIC DNA]</scope>
    <source>
        <strain evidence="1 2">WMS-il1</strain>
    </source>
</reference>
<evidence type="ECO:0000313" key="2">
    <source>
        <dbReference type="Proteomes" id="UP000321570"/>
    </source>
</evidence>
<dbReference type="Proteomes" id="UP000321570">
    <property type="component" value="Unassembled WGS sequence"/>
</dbReference>
<evidence type="ECO:0000313" key="1">
    <source>
        <dbReference type="EMBL" id="VUZ54810.1"/>
    </source>
</evidence>
<name>A0A564Z5T2_HYMDI</name>
<proteinExistence type="predicted"/>
<accession>A0A564Z5T2</accession>
<organism evidence="1 2">
    <name type="scientific">Hymenolepis diminuta</name>
    <name type="common">Rat tapeworm</name>
    <dbReference type="NCBI Taxonomy" id="6216"/>
    <lineage>
        <taxon>Eukaryota</taxon>
        <taxon>Metazoa</taxon>
        <taxon>Spiralia</taxon>
        <taxon>Lophotrochozoa</taxon>
        <taxon>Platyhelminthes</taxon>
        <taxon>Cestoda</taxon>
        <taxon>Eucestoda</taxon>
        <taxon>Cyclophyllidea</taxon>
        <taxon>Hymenolepididae</taxon>
        <taxon>Hymenolepis</taxon>
    </lineage>
</organism>
<dbReference type="AlphaFoldDB" id="A0A564Z5T2"/>
<dbReference type="EMBL" id="CABIJS010000666">
    <property type="protein sequence ID" value="VUZ54810.1"/>
    <property type="molecule type" value="Genomic_DNA"/>
</dbReference>
<gene>
    <name evidence="1" type="ORF">WMSIL1_LOCUS12882</name>
</gene>
<protein>
    <submittedName>
        <fullName evidence="1">Uncharacterized protein</fullName>
    </submittedName>
</protein>
<keyword evidence="2" id="KW-1185">Reference proteome</keyword>